<dbReference type="PANTHER" id="PTHR13887">
    <property type="entry name" value="GLUTATHIONE S-TRANSFERASE KAPPA"/>
    <property type="match status" value="1"/>
</dbReference>
<evidence type="ECO:0000313" key="3">
    <source>
        <dbReference type="Proteomes" id="UP000431744"/>
    </source>
</evidence>
<dbReference type="GO" id="GO:0016491">
    <property type="term" value="F:oxidoreductase activity"/>
    <property type="evidence" value="ECO:0007669"/>
    <property type="project" value="InterPro"/>
</dbReference>
<evidence type="ECO:0000313" key="2">
    <source>
        <dbReference type="EMBL" id="KAB1649520.1"/>
    </source>
</evidence>
<dbReference type="PANTHER" id="PTHR13887:SF41">
    <property type="entry name" value="THIOREDOXIN SUPERFAMILY PROTEIN"/>
    <property type="match status" value="1"/>
</dbReference>
<protein>
    <submittedName>
        <fullName evidence="2">DsbA family oxidoreductase</fullName>
    </submittedName>
</protein>
<keyword evidence="3" id="KW-1185">Reference proteome</keyword>
<dbReference type="Pfam" id="PF01323">
    <property type="entry name" value="DSBA"/>
    <property type="match status" value="1"/>
</dbReference>
<dbReference type="OrthoDB" id="9799122at2"/>
<dbReference type="CDD" id="cd03024">
    <property type="entry name" value="DsbA_FrnE"/>
    <property type="match status" value="1"/>
</dbReference>
<proteinExistence type="predicted"/>
<dbReference type="EMBL" id="WBJY01000001">
    <property type="protein sequence ID" value="KAB1649520.1"/>
    <property type="molecule type" value="Genomic_DNA"/>
</dbReference>
<name>A0A6H9WTD1_9MICO</name>
<dbReference type="Gene3D" id="3.40.30.10">
    <property type="entry name" value="Glutaredoxin"/>
    <property type="match status" value="1"/>
</dbReference>
<comment type="caution">
    <text evidence="2">The sequence shown here is derived from an EMBL/GenBank/DDBJ whole genome shotgun (WGS) entry which is preliminary data.</text>
</comment>
<reference evidence="2 3" key="1">
    <citation type="submission" date="2019-09" db="EMBL/GenBank/DDBJ databases">
        <title>Phylogeny of genus Pseudoclavibacter and closely related genus.</title>
        <authorList>
            <person name="Li Y."/>
        </authorList>
    </citation>
    <scope>NUCLEOTIDE SEQUENCE [LARGE SCALE GENOMIC DNA]</scope>
    <source>
        <strain evidence="2 3">EGI 60007</strain>
    </source>
</reference>
<organism evidence="2 3">
    <name type="scientific">Pseudoclavibacter endophyticus</name>
    <dbReference type="NCBI Taxonomy" id="1778590"/>
    <lineage>
        <taxon>Bacteria</taxon>
        <taxon>Bacillati</taxon>
        <taxon>Actinomycetota</taxon>
        <taxon>Actinomycetes</taxon>
        <taxon>Micrococcales</taxon>
        <taxon>Microbacteriaceae</taxon>
        <taxon>Pseudoclavibacter</taxon>
    </lineage>
</organism>
<feature type="domain" description="DSBA-like thioredoxin" evidence="1">
    <location>
        <begin position="15"/>
        <end position="220"/>
    </location>
</feature>
<dbReference type="Proteomes" id="UP000431744">
    <property type="component" value="Unassembled WGS sequence"/>
</dbReference>
<dbReference type="AlphaFoldDB" id="A0A6H9WTD1"/>
<dbReference type="InterPro" id="IPR001853">
    <property type="entry name" value="DSBA-like_thioredoxin_dom"/>
</dbReference>
<accession>A0A6H9WTD1</accession>
<sequence length="233" mass="25340">MVGNGMSAESKAPVRVDVWSDIACPWCAIGTVRLDAAIAEVSSREDAPAFDVRYHAYLLDPDAAPTDLTHAEDLARRKGLSLEQVTQMHEHVRQSAAGDGIAFDFDAVKPASTRKGHELIALAAERGRQREAVRALHDAYFVHGRRVDDLDTLVDIGTGLGLGLQAGEIRDALETGALETRVDIDLDEARRLGVQGVPFYVFDAKYAFSGAQQAEQIVRVIDHVAAEASHERD</sequence>
<dbReference type="SUPFAM" id="SSF52833">
    <property type="entry name" value="Thioredoxin-like"/>
    <property type="match status" value="1"/>
</dbReference>
<gene>
    <name evidence="2" type="ORF">F8O04_04495</name>
</gene>
<dbReference type="InterPro" id="IPR036249">
    <property type="entry name" value="Thioredoxin-like_sf"/>
</dbReference>
<evidence type="ECO:0000259" key="1">
    <source>
        <dbReference type="Pfam" id="PF01323"/>
    </source>
</evidence>